<dbReference type="SUPFAM" id="SSF100950">
    <property type="entry name" value="NagB/RpiA/CoA transferase-like"/>
    <property type="match status" value="1"/>
</dbReference>
<evidence type="ECO:0000256" key="8">
    <source>
        <dbReference type="ARBA" id="ARBA00046432"/>
    </source>
</evidence>
<dbReference type="Pfam" id="PF01008">
    <property type="entry name" value="IF-2B"/>
    <property type="match status" value="1"/>
</dbReference>
<evidence type="ECO:0000256" key="1">
    <source>
        <dbReference type="ARBA" id="ARBA00004514"/>
    </source>
</evidence>
<dbReference type="OrthoDB" id="10254737at2759"/>
<feature type="compositionally biased region" description="Polar residues" evidence="10">
    <location>
        <begin position="79"/>
        <end position="99"/>
    </location>
</feature>
<dbReference type="EMBL" id="KZ819636">
    <property type="protein sequence ID" value="PWN90185.1"/>
    <property type="molecule type" value="Genomic_DNA"/>
</dbReference>
<dbReference type="FunCoup" id="A0A316YQZ3">
    <property type="interactions" value="472"/>
</dbReference>
<feature type="compositionally biased region" description="Low complexity" evidence="10">
    <location>
        <begin position="36"/>
        <end position="48"/>
    </location>
</feature>
<evidence type="ECO:0000256" key="10">
    <source>
        <dbReference type="SAM" id="MobiDB-lite"/>
    </source>
</evidence>
<dbReference type="RefSeq" id="XP_025377383.1">
    <property type="nucleotide sequence ID" value="XM_025521596.1"/>
</dbReference>
<evidence type="ECO:0000313" key="12">
    <source>
        <dbReference type="Proteomes" id="UP000245768"/>
    </source>
</evidence>
<sequence length="500" mass="52342">MSAEGSGSGRAKEDKPSREAVKADREAAKEAKRAAKAAAAAKKAGGAKAPPPAAGGATGGAAAPAARGERTAERGAAPSRQSQPRQEGDGQSPSQGRSSARQEHARGQGHAQAAQRGEEPKTAANKAANAAATTTPATPSVLGGISLFGNVSTSKSSAQLAPYVTAATHRAQVHPSVLKLAQQLSSFSIVGADARAIAVLGALRDFVADYRTPQGAVLNRDLVTKLNPQITFLVTARPLGASVGHAIRFLKYEISVVPVELSEQEAKETILSRVDHFVRDRITYATRVIASNLSTGKIKDGDVVLTFARSSVVEQTLLEAWQKRGKRFHVVVVDARPLCEGRKLLTNLVDAGIPCTYGLLTSLSSLVAKASIVLLGTASLLANGALYARAGTASCAMMARAQGVPVIVCCETYKFSERIQLDSFVVNEAGDPRDILAQQQDTDLISAKEWEGNESLGAVNLLYDLTPPRYVTAVASEVGLSGPESVGVILRDYKSVLYGQ</sequence>
<comment type="subunit">
    <text evidence="8">Component of the translation initiation factor 2B (eIF2B) complex which is a heterodecamer of two sets of five different subunits: alpha, beta, gamma, delta and epsilon. Subunits alpha, beta and delta comprise a regulatory subcomplex and subunits epsilon and gamma comprise a catalytic subcomplex. Within the complex, the hexameric regulatory complex resides at the center, with the two heterodimeric catalytic subcomplexes bound on opposite sides.</text>
</comment>
<evidence type="ECO:0000256" key="2">
    <source>
        <dbReference type="ARBA" id="ARBA00007251"/>
    </source>
</evidence>
<keyword evidence="12" id="KW-1185">Reference proteome</keyword>
<accession>A0A316YQZ3</accession>
<keyword evidence="5" id="KW-0648">Protein biosynthesis</keyword>
<dbReference type="Gene3D" id="3.40.50.10470">
    <property type="entry name" value="Translation initiation factor eif-2b, domain 2"/>
    <property type="match status" value="1"/>
</dbReference>
<dbReference type="AlphaFoldDB" id="A0A316YQZ3"/>
<keyword evidence="3" id="KW-0963">Cytoplasm</keyword>
<evidence type="ECO:0000256" key="7">
    <source>
        <dbReference type="ARBA" id="ARBA00044356"/>
    </source>
</evidence>
<proteinExistence type="inferred from homology"/>
<reference evidence="11 12" key="1">
    <citation type="journal article" date="2018" name="Mol. Biol. Evol.">
        <title>Broad Genomic Sampling Reveals a Smut Pathogenic Ancestry of the Fungal Clade Ustilaginomycotina.</title>
        <authorList>
            <person name="Kijpornyongpan T."/>
            <person name="Mondo S.J."/>
            <person name="Barry K."/>
            <person name="Sandor L."/>
            <person name="Lee J."/>
            <person name="Lipzen A."/>
            <person name="Pangilinan J."/>
            <person name="LaButti K."/>
            <person name="Hainaut M."/>
            <person name="Henrissat B."/>
            <person name="Grigoriev I.V."/>
            <person name="Spatafora J.W."/>
            <person name="Aime M.C."/>
        </authorList>
    </citation>
    <scope>NUCLEOTIDE SEQUENCE [LARGE SCALE GENOMIC DNA]</scope>
    <source>
        <strain evidence="11 12">MCA 4198</strain>
    </source>
</reference>
<organism evidence="11 12">
    <name type="scientific">Acaromyces ingoldii</name>
    <dbReference type="NCBI Taxonomy" id="215250"/>
    <lineage>
        <taxon>Eukaryota</taxon>
        <taxon>Fungi</taxon>
        <taxon>Dikarya</taxon>
        <taxon>Basidiomycota</taxon>
        <taxon>Ustilaginomycotina</taxon>
        <taxon>Exobasidiomycetes</taxon>
        <taxon>Exobasidiales</taxon>
        <taxon>Cryptobasidiaceae</taxon>
        <taxon>Acaromyces</taxon>
    </lineage>
</organism>
<dbReference type="STRING" id="215250.A0A316YQZ3"/>
<protein>
    <recommendedName>
        <fullName evidence="6">Translation initiation factor eIF2B subunit delta</fullName>
    </recommendedName>
    <alternativeName>
        <fullName evidence="7">eIF2B GDP-GTP exchange factor subunit delta</fullName>
    </alternativeName>
</protein>
<dbReference type="InterPro" id="IPR000649">
    <property type="entry name" value="IF-2B-related"/>
</dbReference>
<name>A0A316YQZ3_9BASI</name>
<dbReference type="InParanoid" id="A0A316YQZ3"/>
<evidence type="ECO:0000256" key="6">
    <source>
        <dbReference type="ARBA" id="ARBA00044147"/>
    </source>
</evidence>
<dbReference type="InterPro" id="IPR042529">
    <property type="entry name" value="IF_2B-like_C"/>
</dbReference>
<dbReference type="GO" id="GO:0005829">
    <property type="term" value="C:cytosol"/>
    <property type="evidence" value="ECO:0007669"/>
    <property type="project" value="UniProtKB-SubCell"/>
</dbReference>
<dbReference type="InterPro" id="IPR037171">
    <property type="entry name" value="NagB/RpiA_transferase-like"/>
</dbReference>
<dbReference type="Proteomes" id="UP000245768">
    <property type="component" value="Unassembled WGS sequence"/>
</dbReference>
<comment type="similarity">
    <text evidence="2 9">Belongs to the eIF-2B alpha/beta/delta subunits family.</text>
</comment>
<feature type="compositionally biased region" description="Basic and acidic residues" evidence="10">
    <location>
        <begin position="10"/>
        <end position="33"/>
    </location>
</feature>
<keyword evidence="4" id="KW-0396">Initiation factor</keyword>
<dbReference type="GeneID" id="37043512"/>
<gene>
    <name evidence="11" type="ORF">FA10DRAFT_266674</name>
</gene>
<dbReference type="GO" id="GO:0003743">
    <property type="term" value="F:translation initiation factor activity"/>
    <property type="evidence" value="ECO:0007669"/>
    <property type="project" value="UniProtKB-KW"/>
</dbReference>
<dbReference type="PANTHER" id="PTHR10233">
    <property type="entry name" value="TRANSLATION INITIATION FACTOR EIF-2B"/>
    <property type="match status" value="1"/>
</dbReference>
<evidence type="ECO:0000256" key="4">
    <source>
        <dbReference type="ARBA" id="ARBA00022540"/>
    </source>
</evidence>
<evidence type="ECO:0000256" key="5">
    <source>
        <dbReference type="ARBA" id="ARBA00022917"/>
    </source>
</evidence>
<evidence type="ECO:0000313" key="11">
    <source>
        <dbReference type="EMBL" id="PWN90185.1"/>
    </source>
</evidence>
<evidence type="ECO:0000256" key="9">
    <source>
        <dbReference type="RuleBase" id="RU003814"/>
    </source>
</evidence>
<evidence type="ECO:0000256" key="3">
    <source>
        <dbReference type="ARBA" id="ARBA00022490"/>
    </source>
</evidence>
<feature type="compositionally biased region" description="Low complexity" evidence="10">
    <location>
        <begin position="122"/>
        <end position="136"/>
    </location>
</feature>
<dbReference type="PANTHER" id="PTHR10233:SF14">
    <property type="entry name" value="TRANSLATION INITIATION FACTOR EIF-2B SUBUNIT DELTA"/>
    <property type="match status" value="1"/>
</dbReference>
<feature type="region of interest" description="Disordered" evidence="10">
    <location>
        <begin position="1"/>
        <end position="136"/>
    </location>
</feature>
<comment type="subcellular location">
    <subcellularLocation>
        <location evidence="1">Cytoplasm</location>
        <location evidence="1">Cytosol</location>
    </subcellularLocation>
</comment>